<dbReference type="InterPro" id="IPR037066">
    <property type="entry name" value="Plug_dom_sf"/>
</dbReference>
<feature type="region of interest" description="Disordered" evidence="10">
    <location>
        <begin position="49"/>
        <end position="71"/>
    </location>
</feature>
<dbReference type="OrthoDB" id="5332150at2"/>
<dbReference type="Proteomes" id="UP000251842">
    <property type="component" value="Chromosome"/>
</dbReference>
<dbReference type="Pfam" id="PF00593">
    <property type="entry name" value="TonB_dep_Rec_b-barrel"/>
    <property type="match status" value="1"/>
</dbReference>
<feature type="signal peptide" evidence="11">
    <location>
        <begin position="1"/>
        <end position="27"/>
    </location>
</feature>
<keyword evidence="6 8" id="KW-0472">Membrane</keyword>
<dbReference type="GO" id="GO:0015344">
    <property type="term" value="F:siderophore uptake transmembrane transporter activity"/>
    <property type="evidence" value="ECO:0007669"/>
    <property type="project" value="TreeGrafter"/>
</dbReference>
<dbReference type="PANTHER" id="PTHR30069">
    <property type="entry name" value="TONB-DEPENDENT OUTER MEMBRANE RECEPTOR"/>
    <property type="match status" value="1"/>
</dbReference>
<evidence type="ECO:0000259" key="13">
    <source>
        <dbReference type="Pfam" id="PF07715"/>
    </source>
</evidence>
<dbReference type="InterPro" id="IPR036942">
    <property type="entry name" value="Beta-barrel_TonB_sf"/>
</dbReference>
<dbReference type="CDD" id="cd01347">
    <property type="entry name" value="ligand_gated_channel"/>
    <property type="match status" value="1"/>
</dbReference>
<evidence type="ECO:0000256" key="9">
    <source>
        <dbReference type="RuleBase" id="RU003357"/>
    </source>
</evidence>
<dbReference type="Pfam" id="PF07715">
    <property type="entry name" value="Plug"/>
    <property type="match status" value="1"/>
</dbReference>
<evidence type="ECO:0000256" key="6">
    <source>
        <dbReference type="ARBA" id="ARBA00023136"/>
    </source>
</evidence>
<sequence length="689" mass="74448">MQRMSHAARRVPLFLAIACALALPAHAQITTSTSPRQLDHVVVTGLAPSGPLTFDTDPKKPRQPVPASDGADYLKTIPGFGALRNGGTNGDPVLRGMQGSRLNLLSNDGVMHGGCPGRMDNAMSYVAPETYDHLEVTKGPQTVLWGPGASAGTVRFVRNAPAFTANTFEGSASVTAGSFGRRDGVFDASFGTPQVYGRVSGNRSRADDYRDGAGRVVPSAWDKWSADAAVGWTPDADTVVELGVGHGDGEARYAGRGMDGSRFERRSTSLRVERKFEDGVLRGIDARLYRNIANHVMDNYTLREPNPASMMPMPMASNVARDTAGGRVALSFETTKFEWTLGADTQRSTHRQRGAMGRGAFVNQPWLEDAAMRNTGVFGELITHLDGKQRLVAGARFDRGEATDQRVRTGSGMMARPNPTFGATRRESLPSGFIRYEYADPATGLSAFAGVGHAERMPDFWEMFTSAQGPMGSLNAFSAIAPEKTTQLDAGLQWRGKRTRAWTTVYAGRVHDYILYTYASGMGGMGTLREQNIDADIRGGELGAGFTASPRWTLGATLSQAWGSNRTQHRWLPQMTPAEARLTADWKGERASFGVLMRGVERQARVAPGQGNVVGRDLGESAGFGTLSVNGGWRLGERMTLAAGIDNLFDRDYAEHLNLGGSADFGYPADPVRIHEPGRNLWAKLSMTF</sequence>
<gene>
    <name evidence="14" type="ORF">DCD74_09930</name>
</gene>
<keyword evidence="2 8" id="KW-0813">Transport</keyword>
<dbReference type="SUPFAM" id="SSF56935">
    <property type="entry name" value="Porins"/>
    <property type="match status" value="1"/>
</dbReference>
<keyword evidence="4 8" id="KW-0812">Transmembrane</keyword>
<feature type="region of interest" description="Disordered" evidence="10">
    <location>
        <begin position="402"/>
        <end position="424"/>
    </location>
</feature>
<evidence type="ECO:0000256" key="2">
    <source>
        <dbReference type="ARBA" id="ARBA00022448"/>
    </source>
</evidence>
<evidence type="ECO:0000256" key="3">
    <source>
        <dbReference type="ARBA" id="ARBA00022452"/>
    </source>
</evidence>
<evidence type="ECO:0000256" key="5">
    <source>
        <dbReference type="ARBA" id="ARBA00023077"/>
    </source>
</evidence>
<name>A0A344J7E3_9GAMM</name>
<evidence type="ECO:0000256" key="8">
    <source>
        <dbReference type="PROSITE-ProRule" id="PRU01360"/>
    </source>
</evidence>
<organism evidence="14 15">
    <name type="scientific">Solilutibacter oculi</name>
    <dbReference type="NCBI Taxonomy" id="2698682"/>
    <lineage>
        <taxon>Bacteria</taxon>
        <taxon>Pseudomonadati</taxon>
        <taxon>Pseudomonadota</taxon>
        <taxon>Gammaproteobacteria</taxon>
        <taxon>Lysobacterales</taxon>
        <taxon>Lysobacteraceae</taxon>
        <taxon>Solilutibacter</taxon>
    </lineage>
</organism>
<dbReference type="PROSITE" id="PS52016">
    <property type="entry name" value="TONB_DEPENDENT_REC_3"/>
    <property type="match status" value="1"/>
</dbReference>
<evidence type="ECO:0000256" key="11">
    <source>
        <dbReference type="SAM" id="SignalP"/>
    </source>
</evidence>
<evidence type="ECO:0000256" key="10">
    <source>
        <dbReference type="SAM" id="MobiDB-lite"/>
    </source>
</evidence>
<keyword evidence="7 8" id="KW-0998">Cell outer membrane</keyword>
<dbReference type="PANTHER" id="PTHR30069:SF49">
    <property type="entry name" value="OUTER MEMBRANE PROTEIN C"/>
    <property type="match status" value="1"/>
</dbReference>
<dbReference type="RefSeq" id="WP_112927165.1">
    <property type="nucleotide sequence ID" value="NZ_CP029556.1"/>
</dbReference>
<dbReference type="InterPro" id="IPR039426">
    <property type="entry name" value="TonB-dep_rcpt-like"/>
</dbReference>
<accession>A0A344J7E3</accession>
<dbReference type="NCBIfam" id="TIGR01778">
    <property type="entry name" value="TonB-copper"/>
    <property type="match status" value="1"/>
</dbReference>
<feature type="domain" description="TonB-dependent receptor plug" evidence="13">
    <location>
        <begin position="66"/>
        <end position="153"/>
    </location>
</feature>
<keyword evidence="14" id="KW-0675">Receptor</keyword>
<comment type="subcellular location">
    <subcellularLocation>
        <location evidence="1 8">Cell outer membrane</location>
        <topology evidence="1 8">Multi-pass membrane protein</topology>
    </subcellularLocation>
</comment>
<keyword evidence="11" id="KW-0732">Signal</keyword>
<proteinExistence type="inferred from homology"/>
<dbReference type="Gene3D" id="2.40.170.20">
    <property type="entry name" value="TonB-dependent receptor, beta-barrel domain"/>
    <property type="match status" value="1"/>
</dbReference>
<protein>
    <submittedName>
        <fullName evidence="14">TonB-dependent copper receptor</fullName>
    </submittedName>
</protein>
<dbReference type="EMBL" id="CP029556">
    <property type="protein sequence ID" value="AXA84953.1"/>
    <property type="molecule type" value="Genomic_DNA"/>
</dbReference>
<evidence type="ECO:0000256" key="7">
    <source>
        <dbReference type="ARBA" id="ARBA00023237"/>
    </source>
</evidence>
<keyword evidence="5 9" id="KW-0798">TonB box</keyword>
<evidence type="ECO:0000256" key="4">
    <source>
        <dbReference type="ARBA" id="ARBA00022692"/>
    </source>
</evidence>
<dbReference type="Gene3D" id="2.170.130.10">
    <property type="entry name" value="TonB-dependent receptor, plug domain"/>
    <property type="match status" value="1"/>
</dbReference>
<evidence type="ECO:0000313" key="15">
    <source>
        <dbReference type="Proteomes" id="UP000251842"/>
    </source>
</evidence>
<dbReference type="KEGG" id="lue:DCD74_09930"/>
<dbReference type="InterPro" id="IPR010100">
    <property type="entry name" value="TonB-dep_Cu_rcpt"/>
</dbReference>
<evidence type="ECO:0000313" key="14">
    <source>
        <dbReference type="EMBL" id="AXA84953.1"/>
    </source>
</evidence>
<evidence type="ECO:0000259" key="12">
    <source>
        <dbReference type="Pfam" id="PF00593"/>
    </source>
</evidence>
<dbReference type="AlphaFoldDB" id="A0A344J7E3"/>
<comment type="similarity">
    <text evidence="8 9">Belongs to the TonB-dependent receptor family.</text>
</comment>
<feature type="domain" description="TonB-dependent receptor-like beta-barrel" evidence="12">
    <location>
        <begin position="205"/>
        <end position="648"/>
    </location>
</feature>
<evidence type="ECO:0000256" key="1">
    <source>
        <dbReference type="ARBA" id="ARBA00004571"/>
    </source>
</evidence>
<keyword evidence="3 8" id="KW-1134">Transmembrane beta strand</keyword>
<feature type="chain" id="PRO_5016675658" evidence="11">
    <location>
        <begin position="28"/>
        <end position="689"/>
    </location>
</feature>
<dbReference type="InterPro" id="IPR012910">
    <property type="entry name" value="Plug_dom"/>
</dbReference>
<dbReference type="GO" id="GO:0044718">
    <property type="term" value="P:siderophore transmembrane transport"/>
    <property type="evidence" value="ECO:0007669"/>
    <property type="project" value="TreeGrafter"/>
</dbReference>
<dbReference type="GO" id="GO:0009279">
    <property type="term" value="C:cell outer membrane"/>
    <property type="evidence" value="ECO:0007669"/>
    <property type="project" value="UniProtKB-SubCell"/>
</dbReference>
<dbReference type="InterPro" id="IPR000531">
    <property type="entry name" value="Beta-barrel_TonB"/>
</dbReference>
<keyword evidence="15" id="KW-1185">Reference proteome</keyword>
<reference evidence="15" key="1">
    <citation type="submission" date="2018-05" db="EMBL/GenBank/DDBJ databases">
        <title>Luteimonas pekinense sp. nov., isolated from human Meibomian gland secretions, Beijing, China.</title>
        <authorList>
            <person name="Wen T."/>
            <person name="Bai H."/>
            <person name="Lv H."/>
        </authorList>
    </citation>
    <scope>NUCLEOTIDE SEQUENCE [LARGE SCALE GENOMIC DNA]</scope>
    <source>
        <strain evidence="15">83-4</strain>
    </source>
</reference>